<evidence type="ECO:0000256" key="2">
    <source>
        <dbReference type="ARBA" id="ARBA00022723"/>
    </source>
</evidence>
<accession>A0A9W4UEV9</accession>
<evidence type="ECO:0000259" key="5">
    <source>
        <dbReference type="PROSITE" id="PS51891"/>
    </source>
</evidence>
<organism evidence="6 7">
    <name type="scientific">Periconia digitata</name>
    <dbReference type="NCBI Taxonomy" id="1303443"/>
    <lineage>
        <taxon>Eukaryota</taxon>
        <taxon>Fungi</taxon>
        <taxon>Dikarya</taxon>
        <taxon>Ascomycota</taxon>
        <taxon>Pezizomycotina</taxon>
        <taxon>Dothideomycetes</taxon>
        <taxon>Pleosporomycetidae</taxon>
        <taxon>Pleosporales</taxon>
        <taxon>Massarineae</taxon>
        <taxon>Periconiaceae</taxon>
        <taxon>Periconia</taxon>
    </lineage>
</organism>
<evidence type="ECO:0000256" key="4">
    <source>
        <dbReference type="ARBA" id="ARBA00023239"/>
    </source>
</evidence>
<dbReference type="GO" id="GO:0046872">
    <property type="term" value="F:metal ion binding"/>
    <property type="evidence" value="ECO:0007669"/>
    <property type="project" value="UniProtKB-KW"/>
</dbReference>
<dbReference type="OrthoDB" id="9985472at2759"/>
<evidence type="ECO:0000256" key="3">
    <source>
        <dbReference type="ARBA" id="ARBA00022833"/>
    </source>
</evidence>
<dbReference type="InterPro" id="IPR011057">
    <property type="entry name" value="Mss4-like_sf"/>
</dbReference>
<keyword evidence="4" id="KW-0456">Lyase</keyword>
<reference evidence="6" key="1">
    <citation type="submission" date="2023-01" db="EMBL/GenBank/DDBJ databases">
        <authorList>
            <person name="Van Ghelder C."/>
            <person name="Rancurel C."/>
        </authorList>
    </citation>
    <scope>NUCLEOTIDE SEQUENCE</scope>
    <source>
        <strain evidence="6">CNCM I-4278</strain>
    </source>
</reference>
<dbReference type="PROSITE" id="PS51891">
    <property type="entry name" value="CENP_V_GFA"/>
    <property type="match status" value="1"/>
</dbReference>
<evidence type="ECO:0000256" key="1">
    <source>
        <dbReference type="ARBA" id="ARBA00005495"/>
    </source>
</evidence>
<keyword evidence="3" id="KW-0862">Zinc</keyword>
<proteinExistence type="inferred from homology"/>
<dbReference type="Pfam" id="PF04828">
    <property type="entry name" value="GFA"/>
    <property type="match status" value="1"/>
</dbReference>
<name>A0A9W4UEV9_9PLEO</name>
<comment type="caution">
    <text evidence="6">The sequence shown here is derived from an EMBL/GenBank/DDBJ whole genome shotgun (WGS) entry which is preliminary data.</text>
</comment>
<gene>
    <name evidence="6" type="ORF">PDIGIT_LOCUS7995</name>
</gene>
<comment type="similarity">
    <text evidence="1">Belongs to the Gfa family.</text>
</comment>
<dbReference type="PANTHER" id="PTHR33337:SF43">
    <property type="entry name" value="CENP-V_GFA DOMAIN-CONTAINING PROTEIN"/>
    <property type="match status" value="1"/>
</dbReference>
<dbReference type="Proteomes" id="UP001152607">
    <property type="component" value="Unassembled WGS sequence"/>
</dbReference>
<dbReference type="AlphaFoldDB" id="A0A9W4UEV9"/>
<sequence>MASTSSFTGDPKQYPIEQFKEEITGSCNCGAITVIVKDNLWANPEKGHLCHCQNCRKTSGSFVTSNMAMEKAKVEIRDEQGKLKRYPDYNTGSGKKVERCFCGECGSAIMSDPELFPDLVMLKTGMFPRIPKPECESFVGHRQSWEEQSVLGSAPVLFDTVRGQAKFEGK</sequence>
<protein>
    <recommendedName>
        <fullName evidence="5">CENP-V/GFA domain-containing protein</fullName>
    </recommendedName>
</protein>
<keyword evidence="7" id="KW-1185">Reference proteome</keyword>
<feature type="domain" description="CENP-V/GFA" evidence="5">
    <location>
        <begin position="23"/>
        <end position="146"/>
    </location>
</feature>
<dbReference type="EMBL" id="CAOQHR010000005">
    <property type="protein sequence ID" value="CAI6334921.1"/>
    <property type="molecule type" value="Genomic_DNA"/>
</dbReference>
<dbReference type="InterPro" id="IPR006913">
    <property type="entry name" value="CENP-V/GFA"/>
</dbReference>
<keyword evidence="2" id="KW-0479">Metal-binding</keyword>
<dbReference type="PANTHER" id="PTHR33337">
    <property type="entry name" value="GFA DOMAIN-CONTAINING PROTEIN"/>
    <property type="match status" value="1"/>
</dbReference>
<evidence type="ECO:0000313" key="7">
    <source>
        <dbReference type="Proteomes" id="UP001152607"/>
    </source>
</evidence>
<dbReference type="SUPFAM" id="SSF51316">
    <property type="entry name" value="Mss4-like"/>
    <property type="match status" value="1"/>
</dbReference>
<dbReference type="GO" id="GO:0016846">
    <property type="term" value="F:carbon-sulfur lyase activity"/>
    <property type="evidence" value="ECO:0007669"/>
    <property type="project" value="InterPro"/>
</dbReference>
<evidence type="ECO:0000313" key="6">
    <source>
        <dbReference type="EMBL" id="CAI6334921.1"/>
    </source>
</evidence>
<dbReference type="Gene3D" id="3.90.1590.10">
    <property type="entry name" value="glutathione-dependent formaldehyde- activating enzyme (gfa)"/>
    <property type="match status" value="1"/>
</dbReference>